<reference evidence="1" key="1">
    <citation type="submission" date="2023-07" db="EMBL/GenBank/DDBJ databases">
        <title>draft genome sequence of fig (Ficus carica).</title>
        <authorList>
            <person name="Takahashi T."/>
            <person name="Nishimura K."/>
        </authorList>
    </citation>
    <scope>NUCLEOTIDE SEQUENCE</scope>
</reference>
<sequence>MEKGKIVGCVLAVAQNVLWQHSSEGNVYKVREVLLLRWEMTSRVKDMLEERGIYRNGIRAYRPMLWREMLLHFMYF</sequence>
<dbReference type="EMBL" id="BTGU01000035">
    <property type="protein sequence ID" value="GMN50712.1"/>
    <property type="molecule type" value="Genomic_DNA"/>
</dbReference>
<gene>
    <name evidence="1" type="ORF">TIFTF001_019876</name>
</gene>
<keyword evidence="2" id="KW-1185">Reference proteome</keyword>
<evidence type="ECO:0000313" key="2">
    <source>
        <dbReference type="Proteomes" id="UP001187192"/>
    </source>
</evidence>
<comment type="caution">
    <text evidence="1">The sequence shown here is derived from an EMBL/GenBank/DDBJ whole genome shotgun (WGS) entry which is preliminary data.</text>
</comment>
<accession>A0AA88DD64</accession>
<dbReference type="Proteomes" id="UP001187192">
    <property type="component" value="Unassembled WGS sequence"/>
</dbReference>
<name>A0AA88DD64_FICCA</name>
<evidence type="ECO:0000313" key="1">
    <source>
        <dbReference type="EMBL" id="GMN50712.1"/>
    </source>
</evidence>
<proteinExistence type="predicted"/>
<dbReference type="AlphaFoldDB" id="A0AA88DD64"/>
<organism evidence="1 2">
    <name type="scientific">Ficus carica</name>
    <name type="common">Common fig</name>
    <dbReference type="NCBI Taxonomy" id="3494"/>
    <lineage>
        <taxon>Eukaryota</taxon>
        <taxon>Viridiplantae</taxon>
        <taxon>Streptophyta</taxon>
        <taxon>Embryophyta</taxon>
        <taxon>Tracheophyta</taxon>
        <taxon>Spermatophyta</taxon>
        <taxon>Magnoliopsida</taxon>
        <taxon>eudicotyledons</taxon>
        <taxon>Gunneridae</taxon>
        <taxon>Pentapetalae</taxon>
        <taxon>rosids</taxon>
        <taxon>fabids</taxon>
        <taxon>Rosales</taxon>
        <taxon>Moraceae</taxon>
        <taxon>Ficeae</taxon>
        <taxon>Ficus</taxon>
    </lineage>
</organism>
<protein>
    <submittedName>
        <fullName evidence="1">Uncharacterized protein</fullName>
    </submittedName>
</protein>